<keyword evidence="6" id="KW-0175">Coiled coil</keyword>
<keyword evidence="4 7" id="KW-1133">Transmembrane helix</keyword>
<evidence type="ECO:0000313" key="11">
    <source>
        <dbReference type="Proteomes" id="UP000484015"/>
    </source>
</evidence>
<dbReference type="GO" id="GO:0004713">
    <property type="term" value="F:protein tyrosine kinase activity"/>
    <property type="evidence" value="ECO:0007669"/>
    <property type="project" value="TreeGrafter"/>
</dbReference>
<sequence>MQTSATTLQQSDNVIGHAIIDKLIALSEYKKLIIGFPAVIAIVTVGICLTMKDIYKASTKILPPQQAQSSAAALLSQLGGAASAVAGVAGIKNPNDLFIGMLKSRRVADNLIARYELPKVYENDSMEKVRKRLADNTLISTGKDGVILVEVLDHDKKLAPRLANSYVEELQKLTQAFALTESSQRRVFFERQLALSKDNLAAAELALNRSLEANGVISVDSDSRAIVEMVSRLRAQIAAKEIELNSMRAFVTKDNHEYKRTQEQLSSLRDELNKLQNGNPARALETAAGSTKGQEGLKNIKILREVKYHQMLFELLSKQYEAARLDEAKDAPMIQVLDSAIEPERKFKPGRVVIVLTSTMMAFFVALGLALFLAAKKKALRDPELAAKWTQFKRNLRFGKV</sequence>
<evidence type="ECO:0000256" key="1">
    <source>
        <dbReference type="ARBA" id="ARBA00004651"/>
    </source>
</evidence>
<evidence type="ECO:0000256" key="4">
    <source>
        <dbReference type="ARBA" id="ARBA00022989"/>
    </source>
</evidence>
<dbReference type="InterPro" id="IPR050445">
    <property type="entry name" value="Bact_polysacc_biosynth/exp"/>
</dbReference>
<organism evidence="10 11">
    <name type="scientific">Pseudoduganella ginsengisoli</name>
    <dbReference type="NCBI Taxonomy" id="1462440"/>
    <lineage>
        <taxon>Bacteria</taxon>
        <taxon>Pseudomonadati</taxon>
        <taxon>Pseudomonadota</taxon>
        <taxon>Betaproteobacteria</taxon>
        <taxon>Burkholderiales</taxon>
        <taxon>Oxalobacteraceae</taxon>
        <taxon>Telluria group</taxon>
        <taxon>Pseudoduganella</taxon>
    </lineage>
</organism>
<dbReference type="GO" id="GO:0005886">
    <property type="term" value="C:plasma membrane"/>
    <property type="evidence" value="ECO:0007669"/>
    <property type="project" value="UniProtKB-SubCell"/>
</dbReference>
<keyword evidence="5 7" id="KW-0472">Membrane</keyword>
<comment type="caution">
    <text evidence="10">The sequence shown here is derived from an EMBL/GenBank/DDBJ whole genome shotgun (WGS) entry which is preliminary data.</text>
</comment>
<feature type="domain" description="Polysaccharide chain length determinant N-terminal" evidence="8">
    <location>
        <begin position="26"/>
        <end position="113"/>
    </location>
</feature>
<dbReference type="PANTHER" id="PTHR32309">
    <property type="entry name" value="TYROSINE-PROTEIN KINASE"/>
    <property type="match status" value="1"/>
</dbReference>
<accession>A0A6L6PSV8</accession>
<keyword evidence="2" id="KW-1003">Cell membrane</keyword>
<keyword evidence="3 7" id="KW-0812">Transmembrane</keyword>
<feature type="coiled-coil region" evidence="6">
    <location>
        <begin position="251"/>
        <end position="278"/>
    </location>
</feature>
<comment type="subcellular location">
    <subcellularLocation>
        <location evidence="1">Cell membrane</location>
        <topology evidence="1">Multi-pass membrane protein</topology>
    </subcellularLocation>
</comment>
<feature type="transmembrane region" description="Helical" evidence="7">
    <location>
        <begin position="352"/>
        <end position="375"/>
    </location>
</feature>
<dbReference type="Pfam" id="PF02706">
    <property type="entry name" value="Wzz"/>
    <property type="match status" value="1"/>
</dbReference>
<dbReference type="AlphaFoldDB" id="A0A6L6PSV8"/>
<keyword evidence="11" id="KW-1185">Reference proteome</keyword>
<dbReference type="InterPro" id="IPR003856">
    <property type="entry name" value="LPS_length_determ_N"/>
</dbReference>
<evidence type="ECO:0000256" key="5">
    <source>
        <dbReference type="ARBA" id="ARBA00023136"/>
    </source>
</evidence>
<name>A0A6L6PSV8_9BURK</name>
<evidence type="ECO:0000313" key="10">
    <source>
        <dbReference type="EMBL" id="MTW00517.1"/>
    </source>
</evidence>
<dbReference type="PANTHER" id="PTHR32309:SF13">
    <property type="entry name" value="FERRIC ENTEROBACTIN TRANSPORT PROTEIN FEPE"/>
    <property type="match status" value="1"/>
</dbReference>
<evidence type="ECO:0000256" key="7">
    <source>
        <dbReference type="SAM" id="Phobius"/>
    </source>
</evidence>
<evidence type="ECO:0000256" key="2">
    <source>
        <dbReference type="ARBA" id="ARBA00022475"/>
    </source>
</evidence>
<gene>
    <name evidence="10" type="ORF">GM668_00290</name>
</gene>
<dbReference type="InterPro" id="IPR032807">
    <property type="entry name" value="GNVR"/>
</dbReference>
<evidence type="ECO:0000259" key="8">
    <source>
        <dbReference type="Pfam" id="PF02706"/>
    </source>
</evidence>
<proteinExistence type="predicted"/>
<evidence type="ECO:0000256" key="6">
    <source>
        <dbReference type="SAM" id="Coils"/>
    </source>
</evidence>
<dbReference type="Proteomes" id="UP000484015">
    <property type="component" value="Unassembled WGS sequence"/>
</dbReference>
<reference evidence="10 11" key="1">
    <citation type="submission" date="2019-11" db="EMBL/GenBank/DDBJ databases">
        <title>Type strains purchased from KCTC, JCM and DSMZ.</title>
        <authorList>
            <person name="Lu H."/>
        </authorList>
    </citation>
    <scope>NUCLEOTIDE SEQUENCE [LARGE SCALE GENOMIC DNA]</scope>
    <source>
        <strain evidence="10 11">KCTC 42409</strain>
    </source>
</reference>
<feature type="transmembrane region" description="Helical" evidence="7">
    <location>
        <begin position="32"/>
        <end position="51"/>
    </location>
</feature>
<dbReference type="EMBL" id="WNLA01000001">
    <property type="protein sequence ID" value="MTW00517.1"/>
    <property type="molecule type" value="Genomic_DNA"/>
</dbReference>
<feature type="domain" description="Tyrosine-protein kinase G-rich" evidence="9">
    <location>
        <begin position="300"/>
        <end position="372"/>
    </location>
</feature>
<dbReference type="Pfam" id="PF13807">
    <property type="entry name" value="GNVR"/>
    <property type="match status" value="1"/>
</dbReference>
<evidence type="ECO:0000256" key="3">
    <source>
        <dbReference type="ARBA" id="ARBA00022692"/>
    </source>
</evidence>
<dbReference type="OrthoDB" id="8884120at2"/>
<protein>
    <submittedName>
        <fullName evidence="10">Lipopolysaccharide biosynthesis protein</fullName>
    </submittedName>
</protein>
<evidence type="ECO:0000259" key="9">
    <source>
        <dbReference type="Pfam" id="PF13807"/>
    </source>
</evidence>